<feature type="compositionally biased region" description="Basic and acidic residues" evidence="1">
    <location>
        <begin position="86"/>
        <end position="96"/>
    </location>
</feature>
<organism evidence="2 3">
    <name type="scientific">Meganyctiphanes norvegica</name>
    <name type="common">Northern krill</name>
    <name type="synonym">Thysanopoda norvegica</name>
    <dbReference type="NCBI Taxonomy" id="48144"/>
    <lineage>
        <taxon>Eukaryota</taxon>
        <taxon>Metazoa</taxon>
        <taxon>Ecdysozoa</taxon>
        <taxon>Arthropoda</taxon>
        <taxon>Crustacea</taxon>
        <taxon>Multicrustacea</taxon>
        <taxon>Malacostraca</taxon>
        <taxon>Eumalacostraca</taxon>
        <taxon>Eucarida</taxon>
        <taxon>Euphausiacea</taxon>
        <taxon>Euphausiidae</taxon>
        <taxon>Meganyctiphanes</taxon>
    </lineage>
</organism>
<protein>
    <submittedName>
        <fullName evidence="2">Uncharacterized protein</fullName>
    </submittedName>
</protein>
<comment type="caution">
    <text evidence="2">The sequence shown here is derived from an EMBL/GenBank/DDBJ whole genome shotgun (WGS) entry which is preliminary data.</text>
</comment>
<sequence>KTLDTLTRVLARHVYGLELNNLPLERVTERRAIKRGTKLSGLDSVRSSFARSTCWGSIRMAGQVSATDSSGAGTAPHNSHLPQLPEDSHSDQRSMERSPYSGKRCSSSSIGYPKSGSGSEESSKLPLHHPMLDHSHHHHTYDHHGHQPRRLARSLSDSSLAARGRRLHRMHLHGDCDVPNNQQYLHRGMRSKSLDTLIHG</sequence>
<name>A0AAV2SG88_MEGNR</name>
<feature type="region of interest" description="Disordered" evidence="1">
    <location>
        <begin position="65"/>
        <end position="158"/>
    </location>
</feature>
<feature type="compositionally biased region" description="Polar residues" evidence="1">
    <location>
        <begin position="65"/>
        <end position="81"/>
    </location>
</feature>
<feature type="compositionally biased region" description="Basic residues" evidence="1">
    <location>
        <begin position="135"/>
        <end position="152"/>
    </location>
</feature>
<proteinExistence type="predicted"/>
<gene>
    <name evidence="2" type="ORF">MNOR_LOCUS35464</name>
</gene>
<feature type="non-terminal residue" evidence="2">
    <location>
        <position position="1"/>
    </location>
</feature>
<evidence type="ECO:0000256" key="1">
    <source>
        <dbReference type="SAM" id="MobiDB-lite"/>
    </source>
</evidence>
<keyword evidence="3" id="KW-1185">Reference proteome</keyword>
<feature type="non-terminal residue" evidence="2">
    <location>
        <position position="200"/>
    </location>
</feature>
<evidence type="ECO:0000313" key="2">
    <source>
        <dbReference type="EMBL" id="CAL4181832.1"/>
    </source>
</evidence>
<dbReference type="Proteomes" id="UP001497623">
    <property type="component" value="Unassembled WGS sequence"/>
</dbReference>
<dbReference type="AlphaFoldDB" id="A0AAV2SG88"/>
<accession>A0AAV2SG88</accession>
<feature type="compositionally biased region" description="Low complexity" evidence="1">
    <location>
        <begin position="106"/>
        <end position="129"/>
    </location>
</feature>
<reference evidence="2 3" key="1">
    <citation type="submission" date="2024-05" db="EMBL/GenBank/DDBJ databases">
        <authorList>
            <person name="Wallberg A."/>
        </authorList>
    </citation>
    <scope>NUCLEOTIDE SEQUENCE [LARGE SCALE GENOMIC DNA]</scope>
</reference>
<evidence type="ECO:0000313" key="3">
    <source>
        <dbReference type="Proteomes" id="UP001497623"/>
    </source>
</evidence>
<dbReference type="EMBL" id="CAXKWB010059321">
    <property type="protein sequence ID" value="CAL4181832.1"/>
    <property type="molecule type" value="Genomic_DNA"/>
</dbReference>